<feature type="signal peptide" evidence="10">
    <location>
        <begin position="1"/>
        <end position="18"/>
    </location>
</feature>
<name>A0A7K4Y9L1_BUCAB</name>
<reference evidence="11 12" key="1">
    <citation type="submission" date="2019-09" db="EMBL/GenBank/DDBJ databases">
        <title>Bird 10,000 Genomes (B10K) Project - Family phase.</title>
        <authorList>
            <person name="Zhang G."/>
        </authorList>
    </citation>
    <scope>NUCLEOTIDE SEQUENCE [LARGE SCALE GENOMIC DNA]</scope>
    <source>
        <strain evidence="11">B10K-DU-012-80</strain>
    </source>
</reference>
<dbReference type="GO" id="GO:0106274">
    <property type="term" value="F:NAD+-protein-arginine ADP-ribosyltransferase activity"/>
    <property type="evidence" value="ECO:0007669"/>
    <property type="project" value="UniProtKB-EC"/>
</dbReference>
<comment type="catalytic activity">
    <reaction evidence="9 10">
        <text>L-arginyl-[protein] + NAD(+) = N(omega)-(ADP-D-ribosyl)-L-arginyl-[protein] + nicotinamide + H(+)</text>
        <dbReference type="Rhea" id="RHEA:19149"/>
        <dbReference type="Rhea" id="RHEA-COMP:10532"/>
        <dbReference type="Rhea" id="RHEA-COMP:15087"/>
        <dbReference type="ChEBI" id="CHEBI:15378"/>
        <dbReference type="ChEBI" id="CHEBI:17154"/>
        <dbReference type="ChEBI" id="CHEBI:29965"/>
        <dbReference type="ChEBI" id="CHEBI:57540"/>
        <dbReference type="ChEBI" id="CHEBI:142554"/>
        <dbReference type="EC" id="2.4.2.31"/>
    </reaction>
</comment>
<comment type="similarity">
    <text evidence="1 10">Belongs to the Arg-specific ADP-ribosyltransferase family.</text>
</comment>
<evidence type="ECO:0000256" key="1">
    <source>
        <dbReference type="ARBA" id="ARBA00009558"/>
    </source>
</evidence>
<evidence type="ECO:0000256" key="3">
    <source>
        <dbReference type="ARBA" id="ARBA00022679"/>
    </source>
</evidence>
<dbReference type="SUPFAM" id="SSF56399">
    <property type="entry name" value="ADP-ribosylation"/>
    <property type="match status" value="1"/>
</dbReference>
<keyword evidence="6 10" id="KW-0521">NADP</keyword>
<dbReference type="InterPro" id="IPR000768">
    <property type="entry name" value="ART"/>
</dbReference>
<evidence type="ECO:0000256" key="9">
    <source>
        <dbReference type="ARBA" id="ARBA00047597"/>
    </source>
</evidence>
<dbReference type="PANTHER" id="PTHR10339:SF19">
    <property type="entry name" value="GPI-LINKED NAD(P)(+)--ARGININE ADP-RIBOSYLTRANSFERASE 1"/>
    <property type="match status" value="1"/>
</dbReference>
<evidence type="ECO:0000256" key="7">
    <source>
        <dbReference type="ARBA" id="ARBA00023027"/>
    </source>
</evidence>
<dbReference type="GO" id="GO:0044194">
    <property type="term" value="C:cytolytic granule"/>
    <property type="evidence" value="ECO:0007669"/>
    <property type="project" value="UniProtKB-ARBA"/>
</dbReference>
<sequence length="266" mass="30417">MEHMALGLVLLAATLATGNPPRHQDHGAIVEVPLDMAPNSFDDQYRGCSRRTGELLVELNRTEFAKKNVYAEAWTLAITEWRSRQSRQGHIPQTPALRMEQAVALLTYTQQGRLYKEFNVAVREAGRSREQYLDGFHFKTLHFLLSEALRLLRDTQTRRCHHVYRGVRGIRFITQKGQTIRFGQFTSSSLDYNRAQFFGNDTFFSVVSCYGVAIQKYSYFPSEEEVLIPPFEVFEVTAVVHNGDRAHIHLCSYNTSSTYNCVLAKG</sequence>
<keyword evidence="12" id="KW-1185">Reference proteome</keyword>
<evidence type="ECO:0000256" key="6">
    <source>
        <dbReference type="ARBA" id="ARBA00022857"/>
    </source>
</evidence>
<evidence type="ECO:0000313" key="12">
    <source>
        <dbReference type="Proteomes" id="UP000551127"/>
    </source>
</evidence>
<comment type="caution">
    <text evidence="11">The sequence shown here is derived from an EMBL/GenBank/DDBJ whole genome shotgun (WGS) entry which is preliminary data.</text>
</comment>
<dbReference type="FunFam" id="3.90.176.10:FF:000001">
    <property type="entry name" value="NAD(P)(+)--arginine ADP-ribosyltransferase"/>
    <property type="match status" value="1"/>
</dbReference>
<dbReference type="PRINTS" id="PR00970">
    <property type="entry name" value="RIBTRNSFRASE"/>
</dbReference>
<evidence type="ECO:0000256" key="4">
    <source>
        <dbReference type="ARBA" id="ARBA00022695"/>
    </source>
</evidence>
<keyword evidence="8" id="KW-1015">Disulfide bond</keyword>
<dbReference type="Pfam" id="PF01129">
    <property type="entry name" value="ART"/>
    <property type="match status" value="1"/>
</dbReference>
<keyword evidence="2 10" id="KW-0328">Glycosyltransferase</keyword>
<dbReference type="GO" id="GO:0005615">
    <property type="term" value="C:extracellular space"/>
    <property type="evidence" value="ECO:0007669"/>
    <property type="project" value="UniProtKB-ARBA"/>
</dbReference>
<gene>
    <name evidence="11" type="primary">Madprt</name>
    <name evidence="11" type="ORF">BUCABY_R05421</name>
</gene>
<feature type="non-terminal residue" evidence="11">
    <location>
        <position position="1"/>
    </location>
</feature>
<feature type="non-terminal residue" evidence="11">
    <location>
        <position position="266"/>
    </location>
</feature>
<keyword evidence="3 10" id="KW-0808">Transferase</keyword>
<evidence type="ECO:0000256" key="2">
    <source>
        <dbReference type="ARBA" id="ARBA00022676"/>
    </source>
</evidence>
<dbReference type="Proteomes" id="UP000551127">
    <property type="component" value="Unassembled WGS sequence"/>
</dbReference>
<dbReference type="InterPro" id="IPR050999">
    <property type="entry name" value="ADP-ribosyltransferase_ARG"/>
</dbReference>
<dbReference type="OrthoDB" id="423533at2759"/>
<keyword evidence="5 10" id="KW-0732">Signal</keyword>
<accession>A0A7K4Y9L1</accession>
<dbReference type="GO" id="GO:0046677">
    <property type="term" value="P:response to antibiotic"/>
    <property type="evidence" value="ECO:0007669"/>
    <property type="project" value="UniProtKB-ARBA"/>
</dbReference>
<evidence type="ECO:0000256" key="5">
    <source>
        <dbReference type="ARBA" id="ARBA00022729"/>
    </source>
</evidence>
<dbReference type="EMBL" id="VYZL01000730">
    <property type="protein sequence ID" value="NWR55718.1"/>
    <property type="molecule type" value="Genomic_DNA"/>
</dbReference>
<proteinExistence type="inferred from homology"/>
<dbReference type="GO" id="GO:0003950">
    <property type="term" value="F:NAD+ poly-ADP-ribosyltransferase activity"/>
    <property type="evidence" value="ECO:0007669"/>
    <property type="project" value="UniProtKB-ARBA"/>
</dbReference>
<dbReference type="PANTHER" id="PTHR10339">
    <property type="entry name" value="ADP-RIBOSYLTRANSFERASE"/>
    <property type="match status" value="1"/>
</dbReference>
<dbReference type="GO" id="GO:0016779">
    <property type="term" value="F:nucleotidyltransferase activity"/>
    <property type="evidence" value="ECO:0007669"/>
    <property type="project" value="UniProtKB-KW"/>
</dbReference>
<protein>
    <recommendedName>
        <fullName evidence="10">NAD(P)(+)--arginine ADP-ribosyltransferase</fullName>
        <ecNumber evidence="10">2.4.2.31</ecNumber>
    </recommendedName>
    <alternativeName>
        <fullName evidence="10">Mono(ADP-ribosyl)transferase</fullName>
    </alternativeName>
</protein>
<organism evidence="11 12">
    <name type="scientific">Bucorvus abyssinicus</name>
    <name type="common">Northern ground-hornbill</name>
    <name type="synonym">Abyssinian ground-hornbill</name>
    <dbReference type="NCBI Taxonomy" id="153643"/>
    <lineage>
        <taxon>Eukaryota</taxon>
        <taxon>Metazoa</taxon>
        <taxon>Chordata</taxon>
        <taxon>Craniata</taxon>
        <taxon>Vertebrata</taxon>
        <taxon>Euteleostomi</taxon>
        <taxon>Archelosauria</taxon>
        <taxon>Archosauria</taxon>
        <taxon>Dinosauria</taxon>
        <taxon>Saurischia</taxon>
        <taxon>Theropoda</taxon>
        <taxon>Coelurosauria</taxon>
        <taxon>Aves</taxon>
        <taxon>Neognathae</taxon>
        <taxon>Neoaves</taxon>
        <taxon>Telluraves</taxon>
        <taxon>Coraciimorphae</taxon>
        <taxon>Bucerotiformes</taxon>
        <taxon>Bucorvidae</taxon>
        <taxon>Bucorvus</taxon>
    </lineage>
</organism>
<dbReference type="Gene3D" id="3.90.176.10">
    <property type="entry name" value="Toxin ADP-ribosyltransferase, Chain A, domain 1"/>
    <property type="match status" value="1"/>
</dbReference>
<dbReference type="PROSITE" id="PS01291">
    <property type="entry name" value="ART"/>
    <property type="match status" value="1"/>
</dbReference>
<dbReference type="AlphaFoldDB" id="A0A7K4Y9L1"/>
<dbReference type="PROSITE" id="PS51996">
    <property type="entry name" value="TR_MART"/>
    <property type="match status" value="1"/>
</dbReference>
<evidence type="ECO:0000256" key="10">
    <source>
        <dbReference type="RuleBase" id="RU361228"/>
    </source>
</evidence>
<keyword evidence="7 10" id="KW-0520">NAD</keyword>
<feature type="chain" id="PRO_5029933317" description="NAD(P)(+)--arginine ADP-ribosyltransferase" evidence="10">
    <location>
        <begin position="19"/>
        <end position="266"/>
    </location>
</feature>
<evidence type="ECO:0000256" key="8">
    <source>
        <dbReference type="ARBA" id="ARBA00023157"/>
    </source>
</evidence>
<keyword evidence="4" id="KW-0548">Nucleotidyltransferase</keyword>
<dbReference type="EC" id="2.4.2.31" evidence="10"/>
<evidence type="ECO:0000313" key="11">
    <source>
        <dbReference type="EMBL" id="NWR55718.1"/>
    </source>
</evidence>